<feature type="region of interest" description="Disordered" evidence="1">
    <location>
        <begin position="706"/>
        <end position="748"/>
    </location>
</feature>
<evidence type="ECO:0000256" key="1">
    <source>
        <dbReference type="SAM" id="MobiDB-lite"/>
    </source>
</evidence>
<protein>
    <submittedName>
        <fullName evidence="3">LINE-1 reverse transcriptase-like</fullName>
    </submittedName>
</protein>
<feature type="compositionally biased region" description="Polar residues" evidence="1">
    <location>
        <begin position="717"/>
        <end position="727"/>
    </location>
</feature>
<gene>
    <name evidence="2" type="ORF">C1SCF055_LOCUS25495</name>
</gene>
<dbReference type="EMBL" id="CAMXCT020002603">
    <property type="protein sequence ID" value="CAL1152650.1"/>
    <property type="molecule type" value="Genomic_DNA"/>
</dbReference>
<name>A0A9P1G661_9DINO</name>
<dbReference type="Proteomes" id="UP001152797">
    <property type="component" value="Unassembled WGS sequence"/>
</dbReference>
<feature type="region of interest" description="Disordered" evidence="1">
    <location>
        <begin position="334"/>
        <end position="365"/>
    </location>
</feature>
<evidence type="ECO:0000313" key="3">
    <source>
        <dbReference type="EMBL" id="CAL4786587.1"/>
    </source>
</evidence>
<dbReference type="EMBL" id="CAMXCT010002603">
    <property type="protein sequence ID" value="CAI3999275.1"/>
    <property type="molecule type" value="Genomic_DNA"/>
</dbReference>
<reference evidence="3 4" key="2">
    <citation type="submission" date="2024-05" db="EMBL/GenBank/DDBJ databases">
        <authorList>
            <person name="Chen Y."/>
            <person name="Shah S."/>
            <person name="Dougan E. K."/>
            <person name="Thang M."/>
            <person name="Chan C."/>
        </authorList>
    </citation>
    <scope>NUCLEOTIDE SEQUENCE [LARGE SCALE GENOMIC DNA]</scope>
</reference>
<keyword evidence="3" id="KW-0548">Nucleotidyltransferase</keyword>
<reference evidence="2" key="1">
    <citation type="submission" date="2022-10" db="EMBL/GenBank/DDBJ databases">
        <authorList>
            <person name="Chen Y."/>
            <person name="Dougan E. K."/>
            <person name="Chan C."/>
            <person name="Rhodes N."/>
            <person name="Thang M."/>
        </authorList>
    </citation>
    <scope>NUCLEOTIDE SEQUENCE</scope>
</reference>
<keyword evidence="4" id="KW-1185">Reference proteome</keyword>
<evidence type="ECO:0000313" key="4">
    <source>
        <dbReference type="Proteomes" id="UP001152797"/>
    </source>
</evidence>
<keyword evidence="3" id="KW-0695">RNA-directed DNA polymerase</keyword>
<evidence type="ECO:0000313" key="2">
    <source>
        <dbReference type="EMBL" id="CAI3999275.1"/>
    </source>
</evidence>
<comment type="caution">
    <text evidence="2">The sequence shown here is derived from an EMBL/GenBank/DDBJ whole genome shotgun (WGS) entry which is preliminary data.</text>
</comment>
<dbReference type="GO" id="GO:0003964">
    <property type="term" value="F:RNA-directed DNA polymerase activity"/>
    <property type="evidence" value="ECO:0007669"/>
    <property type="project" value="UniProtKB-KW"/>
</dbReference>
<sequence>MDKSLSYCSLGDPCALVVQVLGHVVDDWYECKGISPAQSFRLRSPIDLQAGIHTFYDLVLLSKDPMSLGFGVDTQRVKDFHLGANFMQVNTINFKSTSRGALDLPMILYPFRARQLMELDLPLGLRQDWARRFFNSNGKIYVIYEFHRHWTLLAGQLMDKMEWCHFDGLSTEGSQVQLQCAKHVATRLSHCLGLRMGGLTSSSGQQQSHAHTCGTIALHNMAVSLRLGSVLPLLAEHELHQWFFQLCSAQPSVIAKGKTNEQDPLTRMLMDKGVPSQAVADRAKMVRHQLGHQQVQQALQAKNPWAALKAAASKPGKMFRLITEEELQQHVHHRAQTKHGAKIQNAKTKKNAAQRSGPVQLDPDDFKLDAQHFQDDDGNQVPQLHFQDIAQLEPIIFPALCISTDEHTIIMGYILQLGDKTIKRKMAGNESEPDTVETQVIKLQVFKDQLEMAWDRFATAPVRHLIQMMEAMQLCKGQRCGIDCCKHHPGVDETLDAVIMEVWSRNFVDDNGKKTDPSSADTFTVFLRIPESALMKILTTSPLGVYVEPRGKQPREHDDKFKVIWLPGSSFTEAQHQCRTYSKSLCLVRLKLKYGIRVKQCDEAAAWAKLRPGVEFVDMSIQQIYEIFPLPHGTQRAAINKILADWSWKARALQPGRGNFHHMAWRIGSAETPPANVLTAFGADVIIKEIKNLQIPETKPTIYAPAKTQKHLRETPAPSSARSSGNSDPWLEKDPWGGYAKTTTTPSAGRHYKAEFQDQIRETVGTALKEQHHKDILMTAPANDYSTETEQRFVAIESGLHELKAQNGQFLQWFQQTGERLQQNESMMQDVQDNVQQHASALQLMSASLTNYEHTIGEVQQTLNLHQQEIHAMGTNFSATMRTMKDDLSGELMQSFDQQFNKLEALLEKRHKTS</sequence>
<proteinExistence type="predicted"/>
<accession>A0A9P1G661</accession>
<keyword evidence="3" id="KW-0808">Transferase</keyword>
<feature type="compositionally biased region" description="Basic residues" evidence="1">
    <location>
        <begin position="334"/>
        <end position="352"/>
    </location>
</feature>
<organism evidence="2">
    <name type="scientific">Cladocopium goreaui</name>
    <dbReference type="NCBI Taxonomy" id="2562237"/>
    <lineage>
        <taxon>Eukaryota</taxon>
        <taxon>Sar</taxon>
        <taxon>Alveolata</taxon>
        <taxon>Dinophyceae</taxon>
        <taxon>Suessiales</taxon>
        <taxon>Symbiodiniaceae</taxon>
        <taxon>Cladocopium</taxon>
    </lineage>
</organism>
<dbReference type="EMBL" id="CAMXCT030002603">
    <property type="protein sequence ID" value="CAL4786587.1"/>
    <property type="molecule type" value="Genomic_DNA"/>
</dbReference>
<dbReference type="OrthoDB" id="440862at2759"/>
<dbReference type="AlphaFoldDB" id="A0A9P1G661"/>